<keyword evidence="1" id="KW-0175">Coiled coil</keyword>
<dbReference type="InterPro" id="IPR041679">
    <property type="entry name" value="DNA2/NAM7-like_C"/>
</dbReference>
<dbReference type="PANTHER" id="PTHR10887">
    <property type="entry name" value="DNA2/NAM7 HELICASE FAMILY"/>
    <property type="match status" value="1"/>
</dbReference>
<evidence type="ECO:0000313" key="5">
    <source>
        <dbReference type="EMBL" id="WOO79946.1"/>
    </source>
</evidence>
<dbReference type="InterPro" id="IPR045055">
    <property type="entry name" value="DNA2/NAM7-like"/>
</dbReference>
<keyword evidence="6" id="KW-1185">Reference proteome</keyword>
<feature type="domain" description="DNA2/NAM7 helicase helicase" evidence="3">
    <location>
        <begin position="703"/>
        <end position="792"/>
    </location>
</feature>
<feature type="coiled-coil region" evidence="1">
    <location>
        <begin position="447"/>
        <end position="474"/>
    </location>
</feature>
<dbReference type="Gene3D" id="3.40.50.300">
    <property type="entry name" value="P-loop containing nucleotide triphosphate hydrolases"/>
    <property type="match status" value="3"/>
</dbReference>
<dbReference type="InterPro" id="IPR027417">
    <property type="entry name" value="P-loop_NTPase"/>
</dbReference>
<dbReference type="GO" id="GO:0031048">
    <property type="term" value="P:regulatory ncRNA-mediated heterochromatin formation"/>
    <property type="evidence" value="ECO:0007669"/>
    <property type="project" value="TreeGrafter"/>
</dbReference>
<feature type="domain" description="DNA2/NAM7 helicase-like C-terminal" evidence="4">
    <location>
        <begin position="812"/>
        <end position="1035"/>
    </location>
</feature>
<evidence type="ECO:0000313" key="6">
    <source>
        <dbReference type="Proteomes" id="UP000827549"/>
    </source>
</evidence>
<evidence type="ECO:0000259" key="4">
    <source>
        <dbReference type="Pfam" id="PF13087"/>
    </source>
</evidence>
<dbReference type="GO" id="GO:0004386">
    <property type="term" value="F:helicase activity"/>
    <property type="evidence" value="ECO:0007669"/>
    <property type="project" value="InterPro"/>
</dbReference>
<gene>
    <name evidence="5" type="primary">Znfx1</name>
    <name evidence="5" type="ORF">LOC62_02G003460</name>
</gene>
<feature type="region of interest" description="Disordered" evidence="2">
    <location>
        <begin position="1"/>
        <end position="38"/>
    </location>
</feature>
<sequence length="1217" mass="134417">MSRDTQPSSSSSAPPRPAAIPPRSIDGPGNLSLNGARHSNDHRHIQDISVAPTLDEVTSLRRPYLPLYAPGAEHYYPNDSVARMLDVQFRLVREDSLRGFYRGMKSILHDLDSDTFTESQLALRLNAGGGYYVTHGDDSVALPLLASIEFEGVRLDNMAGMVILASADSPPSVARSISLKKRLNFWEGSPRLPMGGLVAIVTKRGDVPARFAMATLTMMPNQFRHSKPAQDDRPRIGFGLHFLDPAEAVRTFQDLKAGDLRLLVESPVLYPAVWPFLETIKAVNPREIPLSKYFVPDANLSGIDIGIPAYAKNPGFKWDLTCLLKPNSKIKELHFRPTRSSSVAAARGLLRKFSKLDPSQADAVMDSLNREVALIQGPPGTGKTFTGVEFLRVLLANKVKPILMLGFTNHAVDHILRAAYEGVSTNIVRLGTRSNDSVIKKLTLGRLKGYKGALKALRGKMKALEKKMESTTLSVPTTALSHDEFLEFIKEGYPALADAVEVLPAHVVPWYDEWVADQKDGFKRVGEQANDCGSWEYWRLGIDLERRVALCKAADEDGDKLQIPNHLFDRLSLGTTWLAQPSSLVPQSSPEETDSAGSATSGSTSSGSSSRSTPLELSPSTSRRPSNSSSEAPTPLVTPDSIGPDSSSLLEVPVSHRPTWQLLRERDVWNFSIFERRQIIKDLEAEAKRWVNEPHLATVATLFQQLSSEYEVLQKEVSRLRNLSRAQALSYADIVGGTTNGAARYGDAIKGFAPKVVIFEEAGQILEAHTLCALFPSVQHVISLGDPLQLRAIPNCYEFSVDNAKGAEFKFDVSYMERASTAGLPMSQLQVQRRMLPEISLLISNTLYPDLEDHPCVKQYPNVLGMESNIFFLDHRHPETSMAGRKLHNRYEADMVCELVLYLLKQGCYSEEGDIVILCAYLGQLMQIRNKIQHKVTLVFDERDEKQVAKMDEQSGHIANSGPASTKHKVLLRTVDSFQGEEAKVVILSLVRNAGKADDGDDEPAKKTIGFLKSTNRTNVAVSRAKHGMYILGNAAQLSEGSDMWKSIVTDYTTAQAIGPKIPIKCEQHDTVQEIECAEQFAELSPDGGCDEPCGARLANCRHVCPRKCHADDAEHIEFFCKKKCQRVCTRCMNACEGVCGDPCDRCELDYFPVDLPCGHDVLVPCWQMGDVSRVRCTMLVDKRRPSCGHFVEVECNVEDVAAVSCAHPKCLAPGRR</sequence>
<dbReference type="InterPro" id="IPR047187">
    <property type="entry name" value="SF1_C_Upf1"/>
</dbReference>
<dbReference type="AlphaFoldDB" id="A0AAF1BGL9"/>
<proteinExistence type="predicted"/>
<dbReference type="PANTHER" id="PTHR10887:SF341">
    <property type="entry name" value="NFX1-TYPE ZINC FINGER-CONTAINING PROTEIN 1"/>
    <property type="match status" value="1"/>
</dbReference>
<evidence type="ECO:0000256" key="1">
    <source>
        <dbReference type="SAM" id="Coils"/>
    </source>
</evidence>
<dbReference type="CDD" id="cd06008">
    <property type="entry name" value="NF-X1-zinc-finger"/>
    <property type="match status" value="1"/>
</dbReference>
<dbReference type="Proteomes" id="UP000827549">
    <property type="component" value="Chromosome 2"/>
</dbReference>
<evidence type="ECO:0000256" key="2">
    <source>
        <dbReference type="SAM" id="MobiDB-lite"/>
    </source>
</evidence>
<dbReference type="InterPro" id="IPR041677">
    <property type="entry name" value="DNA2/NAM7_AAA_11"/>
</dbReference>
<protein>
    <submittedName>
        <fullName evidence="5">NFX1-type zinc finger-containing protein 1</fullName>
    </submittedName>
</protein>
<reference evidence="5" key="1">
    <citation type="submission" date="2023-10" db="EMBL/GenBank/DDBJ databases">
        <authorList>
            <person name="Noh H."/>
        </authorList>
    </citation>
    <scope>NUCLEOTIDE SEQUENCE</scope>
    <source>
        <strain evidence="5">DUCC4014</strain>
    </source>
</reference>
<dbReference type="CDD" id="cd18808">
    <property type="entry name" value="SF1_C_Upf1"/>
    <property type="match status" value="1"/>
</dbReference>
<accession>A0AAF1BGL9</accession>
<organism evidence="5 6">
    <name type="scientific">Vanrija pseudolonga</name>
    <dbReference type="NCBI Taxonomy" id="143232"/>
    <lineage>
        <taxon>Eukaryota</taxon>
        <taxon>Fungi</taxon>
        <taxon>Dikarya</taxon>
        <taxon>Basidiomycota</taxon>
        <taxon>Agaricomycotina</taxon>
        <taxon>Tremellomycetes</taxon>
        <taxon>Trichosporonales</taxon>
        <taxon>Trichosporonaceae</taxon>
        <taxon>Vanrija</taxon>
    </lineage>
</organism>
<dbReference type="SUPFAM" id="SSF52540">
    <property type="entry name" value="P-loop containing nucleoside triphosphate hydrolases"/>
    <property type="match status" value="1"/>
</dbReference>
<dbReference type="GeneID" id="87806703"/>
<dbReference type="GO" id="GO:0031380">
    <property type="term" value="C:nuclear RNA-directed RNA polymerase complex"/>
    <property type="evidence" value="ECO:0007669"/>
    <property type="project" value="TreeGrafter"/>
</dbReference>
<dbReference type="RefSeq" id="XP_062625978.1">
    <property type="nucleotide sequence ID" value="XM_062769994.1"/>
</dbReference>
<dbReference type="Pfam" id="PF13087">
    <property type="entry name" value="AAA_12"/>
    <property type="match status" value="1"/>
</dbReference>
<feature type="domain" description="DNA2/NAM7 helicase helicase" evidence="3">
    <location>
        <begin position="355"/>
        <end position="452"/>
    </location>
</feature>
<dbReference type="EMBL" id="CP086715">
    <property type="protein sequence ID" value="WOO79946.1"/>
    <property type="molecule type" value="Genomic_DNA"/>
</dbReference>
<feature type="region of interest" description="Disordered" evidence="2">
    <location>
        <begin position="582"/>
        <end position="650"/>
    </location>
</feature>
<feature type="compositionally biased region" description="Low complexity" evidence="2">
    <location>
        <begin position="595"/>
        <end position="630"/>
    </location>
</feature>
<dbReference type="Pfam" id="PF13086">
    <property type="entry name" value="AAA_11"/>
    <property type="match status" value="2"/>
</dbReference>
<evidence type="ECO:0000259" key="3">
    <source>
        <dbReference type="Pfam" id="PF13086"/>
    </source>
</evidence>
<name>A0AAF1BGL9_9TREE</name>